<evidence type="ECO:0000313" key="2">
    <source>
        <dbReference type="EMBL" id="KIH56243.1"/>
    </source>
</evidence>
<proteinExistence type="predicted"/>
<gene>
    <name evidence="2" type="ORF">ANCDUO_13575</name>
</gene>
<dbReference type="OrthoDB" id="6155296at2759"/>
<organism evidence="2 3">
    <name type="scientific">Ancylostoma duodenale</name>
    <dbReference type="NCBI Taxonomy" id="51022"/>
    <lineage>
        <taxon>Eukaryota</taxon>
        <taxon>Metazoa</taxon>
        <taxon>Ecdysozoa</taxon>
        <taxon>Nematoda</taxon>
        <taxon>Chromadorea</taxon>
        <taxon>Rhabditida</taxon>
        <taxon>Rhabditina</taxon>
        <taxon>Rhabditomorpha</taxon>
        <taxon>Strongyloidea</taxon>
        <taxon>Ancylostomatidae</taxon>
        <taxon>Ancylostomatinae</taxon>
        <taxon>Ancylostoma</taxon>
    </lineage>
</organism>
<evidence type="ECO:0000256" key="1">
    <source>
        <dbReference type="SAM" id="MobiDB-lite"/>
    </source>
</evidence>
<reference evidence="2 3" key="1">
    <citation type="submission" date="2013-12" db="EMBL/GenBank/DDBJ databases">
        <title>Draft genome of the parsitic nematode Ancylostoma duodenale.</title>
        <authorList>
            <person name="Mitreva M."/>
        </authorList>
    </citation>
    <scope>NUCLEOTIDE SEQUENCE [LARGE SCALE GENOMIC DNA]</scope>
    <source>
        <strain evidence="2 3">Zhejiang</strain>
    </source>
</reference>
<name>A0A0C2CIL4_9BILA</name>
<evidence type="ECO:0000313" key="3">
    <source>
        <dbReference type="Proteomes" id="UP000054047"/>
    </source>
</evidence>
<protein>
    <submittedName>
        <fullName evidence="2">Uncharacterized protein</fullName>
    </submittedName>
</protein>
<accession>A0A0C2CIL4</accession>
<sequence length="71" mass="8022">MKARTKEELEEANRKYAELDRMVKKKETEAQEAANRGDSKTLVSKLTGAQNMSNIPIKDRSGKPLMTDVQL</sequence>
<dbReference type="AlphaFoldDB" id="A0A0C2CIL4"/>
<feature type="compositionally biased region" description="Basic and acidic residues" evidence="1">
    <location>
        <begin position="27"/>
        <end position="39"/>
    </location>
</feature>
<feature type="region of interest" description="Disordered" evidence="1">
    <location>
        <begin position="27"/>
        <end position="71"/>
    </location>
</feature>
<dbReference type="EMBL" id="KN736040">
    <property type="protein sequence ID" value="KIH56243.1"/>
    <property type="molecule type" value="Genomic_DNA"/>
</dbReference>
<keyword evidence="3" id="KW-1185">Reference proteome</keyword>
<dbReference type="Proteomes" id="UP000054047">
    <property type="component" value="Unassembled WGS sequence"/>
</dbReference>
<feature type="compositionally biased region" description="Polar residues" evidence="1">
    <location>
        <begin position="41"/>
        <end position="54"/>
    </location>
</feature>